<reference evidence="5 6" key="1">
    <citation type="submission" date="2024-04" db="EMBL/GenBank/DDBJ databases">
        <authorList>
            <person name="Fracassetti M."/>
        </authorList>
    </citation>
    <scope>NUCLEOTIDE SEQUENCE [LARGE SCALE GENOMIC DNA]</scope>
</reference>
<feature type="domain" description="FAD-binding" evidence="4">
    <location>
        <begin position="9"/>
        <end position="328"/>
    </location>
</feature>
<name>A0AAV2FIE0_9ROSI</name>
<dbReference type="PANTHER" id="PTHR45934">
    <property type="entry name" value="FAD/NAD(P)-BINDING OXIDOREDUCTASE FAMILY PROTEIN"/>
    <property type="match status" value="1"/>
</dbReference>
<protein>
    <recommendedName>
        <fullName evidence="4">FAD-binding domain-containing protein</fullName>
    </recommendedName>
</protein>
<dbReference type="PRINTS" id="PR00420">
    <property type="entry name" value="RNGMNOXGNASE"/>
</dbReference>
<gene>
    <name evidence="5" type="ORF">LTRI10_LOCUS38301</name>
</gene>
<dbReference type="EMBL" id="OZ034819">
    <property type="protein sequence ID" value="CAL1398046.1"/>
    <property type="molecule type" value="Genomic_DNA"/>
</dbReference>
<dbReference type="AlphaFoldDB" id="A0AAV2FIE0"/>
<comment type="similarity">
    <text evidence="3">Belongs to the 3-hydroxybenzoate 6-hydroxylase family.</text>
</comment>
<evidence type="ECO:0000256" key="1">
    <source>
        <dbReference type="ARBA" id="ARBA00023002"/>
    </source>
</evidence>
<keyword evidence="2" id="KW-0503">Monooxygenase</keyword>
<dbReference type="InterPro" id="IPR036188">
    <property type="entry name" value="FAD/NAD-bd_sf"/>
</dbReference>
<sequence>MAAVLQEEKVVIVGAGIAGLATSLALHRLGIKSLVLESAASLRITGFALGTWTNAWRALDALGLGDILRQQHRLLDGVVAASTITGKTTAEMSFAGTGHEIRCVQRKLLLEAMERELPNGTIRYSSKVTTMEESKSGYSKLLHLDDGTIIKTKVLIGCDGVNSVVAKWIGLNEAVTSCRLAIRGTATFPEGHGFASKLFMFAGNGFRAGCLPCNDKTIYWFFSWTPSIQEKELQYNPSKLKEYVLSKLHNAPNLKKVVEKTELDCVLSSPLRYRSPWEFVWKSLTKGGVCVAGDALHPMTPDLGQGGCAALEDSVTLGRCLAEALNKNSNVENNESDDEEECRRIELGLSNYAKERRWRSFQFITAAYLAGRLQQSQGTITTFLRDRVLANFLAGLLLKIAAFDCGKLTSK</sequence>
<dbReference type="GO" id="GO:0004497">
    <property type="term" value="F:monooxygenase activity"/>
    <property type="evidence" value="ECO:0007669"/>
    <property type="project" value="UniProtKB-KW"/>
</dbReference>
<keyword evidence="1" id="KW-0560">Oxidoreductase</keyword>
<evidence type="ECO:0000313" key="5">
    <source>
        <dbReference type="EMBL" id="CAL1398046.1"/>
    </source>
</evidence>
<evidence type="ECO:0000259" key="4">
    <source>
        <dbReference type="Pfam" id="PF01494"/>
    </source>
</evidence>
<accession>A0AAV2FIE0</accession>
<evidence type="ECO:0000256" key="2">
    <source>
        <dbReference type="ARBA" id="ARBA00023033"/>
    </source>
</evidence>
<evidence type="ECO:0000313" key="6">
    <source>
        <dbReference type="Proteomes" id="UP001497516"/>
    </source>
</evidence>
<organism evidence="5 6">
    <name type="scientific">Linum trigynum</name>
    <dbReference type="NCBI Taxonomy" id="586398"/>
    <lineage>
        <taxon>Eukaryota</taxon>
        <taxon>Viridiplantae</taxon>
        <taxon>Streptophyta</taxon>
        <taxon>Embryophyta</taxon>
        <taxon>Tracheophyta</taxon>
        <taxon>Spermatophyta</taxon>
        <taxon>Magnoliopsida</taxon>
        <taxon>eudicotyledons</taxon>
        <taxon>Gunneridae</taxon>
        <taxon>Pentapetalae</taxon>
        <taxon>rosids</taxon>
        <taxon>fabids</taxon>
        <taxon>Malpighiales</taxon>
        <taxon>Linaceae</taxon>
        <taxon>Linum</taxon>
    </lineage>
</organism>
<dbReference type="Proteomes" id="UP001497516">
    <property type="component" value="Chromosome 6"/>
</dbReference>
<dbReference type="PANTHER" id="PTHR45934:SF20">
    <property type="entry name" value="MONOOXYGENASE 2-RELATED"/>
    <property type="match status" value="1"/>
</dbReference>
<evidence type="ECO:0000256" key="3">
    <source>
        <dbReference type="ARBA" id="ARBA00024018"/>
    </source>
</evidence>
<dbReference type="Pfam" id="PF01494">
    <property type="entry name" value="FAD_binding_3"/>
    <property type="match status" value="1"/>
</dbReference>
<proteinExistence type="inferred from homology"/>
<dbReference type="InterPro" id="IPR002938">
    <property type="entry name" value="FAD-bd"/>
</dbReference>
<dbReference type="InterPro" id="IPR044560">
    <property type="entry name" value="MOase"/>
</dbReference>
<dbReference type="SUPFAM" id="SSF51905">
    <property type="entry name" value="FAD/NAD(P)-binding domain"/>
    <property type="match status" value="1"/>
</dbReference>
<dbReference type="Gene3D" id="3.50.50.60">
    <property type="entry name" value="FAD/NAD(P)-binding domain"/>
    <property type="match status" value="1"/>
</dbReference>
<keyword evidence="6" id="KW-1185">Reference proteome</keyword>
<dbReference type="GO" id="GO:0071949">
    <property type="term" value="F:FAD binding"/>
    <property type="evidence" value="ECO:0007669"/>
    <property type="project" value="InterPro"/>
</dbReference>